<dbReference type="VEuPathDB" id="FungiDB:RhiirA1_468903"/>
<evidence type="ECO:0000313" key="2">
    <source>
        <dbReference type="Proteomes" id="UP000234323"/>
    </source>
</evidence>
<dbReference type="EMBL" id="LLXI01007008">
    <property type="protein sequence ID" value="PKY62377.1"/>
    <property type="molecule type" value="Genomic_DNA"/>
</dbReference>
<protein>
    <submittedName>
        <fullName evidence="1">Uncharacterized protein</fullName>
    </submittedName>
</protein>
<keyword evidence="2" id="KW-1185">Reference proteome</keyword>
<organism evidence="1 2">
    <name type="scientific">Rhizophagus irregularis</name>
    <dbReference type="NCBI Taxonomy" id="588596"/>
    <lineage>
        <taxon>Eukaryota</taxon>
        <taxon>Fungi</taxon>
        <taxon>Fungi incertae sedis</taxon>
        <taxon>Mucoromycota</taxon>
        <taxon>Glomeromycotina</taxon>
        <taxon>Glomeromycetes</taxon>
        <taxon>Glomerales</taxon>
        <taxon>Glomeraceae</taxon>
        <taxon>Rhizophagus</taxon>
    </lineage>
</organism>
<evidence type="ECO:0000313" key="1">
    <source>
        <dbReference type="EMBL" id="PKY62377.1"/>
    </source>
</evidence>
<accession>A0A2I1HU40</accession>
<gene>
    <name evidence="1" type="ORF">RhiirA4_488764</name>
</gene>
<comment type="caution">
    <text evidence="1">The sequence shown here is derived from an EMBL/GenBank/DDBJ whole genome shotgun (WGS) entry which is preliminary data.</text>
</comment>
<reference evidence="1 2" key="1">
    <citation type="submission" date="2015-10" db="EMBL/GenBank/DDBJ databases">
        <title>Genome analyses suggest a sexual origin of heterokaryosis in a supposedly ancient asexual fungus.</title>
        <authorList>
            <person name="Ropars J."/>
            <person name="Sedzielewska K."/>
            <person name="Noel J."/>
            <person name="Charron P."/>
            <person name="Farinelli L."/>
            <person name="Marton T."/>
            <person name="Kruger M."/>
            <person name="Pelin A."/>
            <person name="Brachmann A."/>
            <person name="Corradi N."/>
        </authorList>
    </citation>
    <scope>NUCLEOTIDE SEQUENCE [LARGE SCALE GENOMIC DNA]</scope>
    <source>
        <strain evidence="1 2">A4</strain>
    </source>
</reference>
<dbReference type="AlphaFoldDB" id="A0A2I1HU40"/>
<sequence length="156" mass="17680">MASSSTPNISTALNEGDDLDTAMDRAFYFEPVSHALKRYCSFGLTEEDITRTVEKHSGDGEQFTNLLIEHTEALSTFGISDLQSLYHFLFIFYESFDFIQASVSKGMESACKEFVKQQMTSQQQMPDTSETVEDHQMEIEILETPKTPKHQFKVAA</sequence>
<dbReference type="Proteomes" id="UP000234323">
    <property type="component" value="Unassembled WGS sequence"/>
</dbReference>
<name>A0A2I1HU40_9GLOM</name>
<proteinExistence type="predicted"/>